<dbReference type="OrthoDB" id="9809485at2"/>
<comment type="caution">
    <text evidence="13">The sequence shown here is derived from an EMBL/GenBank/DDBJ whole genome shotgun (WGS) entry which is preliminary data.</text>
</comment>
<dbReference type="EC" id="3.6.1.-" evidence="10"/>
<dbReference type="InterPro" id="IPR012340">
    <property type="entry name" value="NA-bd_OB-fold"/>
</dbReference>
<evidence type="ECO:0000259" key="12">
    <source>
        <dbReference type="PROSITE" id="PS51721"/>
    </source>
</evidence>
<comment type="similarity">
    <text evidence="10">Belongs to the TRAFAC class YlqF/YawG GTPase family. RsgA subfamily.</text>
</comment>
<sequence length="381" mass="43326">MTVFFDMHKKPWPCQAPWFFCIQIQVYLMKLGGNSLNQLQKIFSEKTMELHDHTLEVGRVTSQQKGIFTVLSLQGEFQARLTGKLYYQTQTAEDLPAVGDWVAFKPLDNHQAMIEKLLPRTSKFSRKKAGDEAEEQIIAANIDYLFIVSSLNADLNLNRLERYLLLCWESGAVPVIILSKADLTDELEDIVSEVEAVAMGVPIFPVSSFEQKGFEALGHYLAEGKTAALVGSSGVGKSTLLNTLIGKSVQTVKEIREKDSRGKHTTTHREMFLLDNGAFIIDTPGMRELQLWEGSEGVSTQFKDIEEFAEECKFRDCSHEDEPGCAIREAIDQGILSTERYMSYQKLLREIEYSKRRADKRLQSLERKKWKKIGQNRASRK</sequence>
<dbReference type="EMBL" id="QXIR01000044">
    <property type="protein sequence ID" value="RIW28500.1"/>
    <property type="molecule type" value="Genomic_DNA"/>
</dbReference>
<dbReference type="InterPro" id="IPR030378">
    <property type="entry name" value="G_CP_dom"/>
</dbReference>
<feature type="binding site" evidence="10">
    <location>
        <begin position="231"/>
        <end position="239"/>
    </location>
    <ligand>
        <name>GTP</name>
        <dbReference type="ChEBI" id="CHEBI:37565"/>
    </ligand>
</feature>
<feature type="domain" description="CP-type G" evidence="12">
    <location>
        <begin position="134"/>
        <end position="289"/>
    </location>
</feature>
<dbReference type="Proteomes" id="UP000265801">
    <property type="component" value="Unassembled WGS sequence"/>
</dbReference>
<keyword evidence="7 10" id="KW-0862">Zinc</keyword>
<keyword evidence="4 10" id="KW-0699">rRNA-binding</keyword>
<evidence type="ECO:0000256" key="8">
    <source>
        <dbReference type="ARBA" id="ARBA00022884"/>
    </source>
</evidence>
<evidence type="ECO:0000256" key="10">
    <source>
        <dbReference type="HAMAP-Rule" id="MF_01820"/>
    </source>
</evidence>
<evidence type="ECO:0000256" key="4">
    <source>
        <dbReference type="ARBA" id="ARBA00022730"/>
    </source>
</evidence>
<evidence type="ECO:0000259" key="11">
    <source>
        <dbReference type="PROSITE" id="PS50936"/>
    </source>
</evidence>
<feature type="binding site" evidence="10">
    <location>
        <begin position="179"/>
        <end position="182"/>
    </location>
    <ligand>
        <name>GTP</name>
        <dbReference type="ChEBI" id="CHEBI:37565"/>
    </ligand>
</feature>
<organism evidence="13 14">
    <name type="scientific">Bacillus salacetis</name>
    <dbReference type="NCBI Taxonomy" id="2315464"/>
    <lineage>
        <taxon>Bacteria</taxon>
        <taxon>Bacillati</taxon>
        <taxon>Bacillota</taxon>
        <taxon>Bacilli</taxon>
        <taxon>Bacillales</taxon>
        <taxon>Bacillaceae</taxon>
        <taxon>Bacillus</taxon>
    </lineage>
</organism>
<reference evidence="13 14" key="1">
    <citation type="submission" date="2018-09" db="EMBL/GenBank/DDBJ databases">
        <title>Bacillus saliacetes sp. nov., isolated from Thai shrimp paste (Ka-pi).</title>
        <authorList>
            <person name="Daroonpunt R."/>
            <person name="Tanasupawat S."/>
            <person name="Yiamsombut S."/>
        </authorList>
    </citation>
    <scope>NUCLEOTIDE SEQUENCE [LARGE SCALE GENOMIC DNA]</scope>
    <source>
        <strain evidence="13 14">SKP7-4</strain>
    </source>
</reference>
<keyword evidence="5 10" id="KW-0547">Nucleotide-binding</keyword>
<evidence type="ECO:0000313" key="13">
    <source>
        <dbReference type="EMBL" id="RIW28500.1"/>
    </source>
</evidence>
<dbReference type="SUPFAM" id="SSF52540">
    <property type="entry name" value="P-loop containing nucleoside triphosphate hydrolases"/>
    <property type="match status" value="1"/>
</dbReference>
<comment type="cofactor">
    <cofactor evidence="10">
        <name>Zn(2+)</name>
        <dbReference type="ChEBI" id="CHEBI:29105"/>
    </cofactor>
    <text evidence="10">Binds 1 zinc ion per subunit.</text>
</comment>
<dbReference type="GO" id="GO:0005737">
    <property type="term" value="C:cytoplasm"/>
    <property type="evidence" value="ECO:0007669"/>
    <property type="project" value="UniProtKB-SubCell"/>
</dbReference>
<comment type="subcellular location">
    <subcellularLocation>
        <location evidence="10">Cytoplasm</location>
    </subcellularLocation>
</comment>
<protein>
    <recommendedName>
        <fullName evidence="10">Small ribosomal subunit biogenesis GTPase RsgA</fullName>
        <ecNumber evidence="10">3.6.1.-</ecNumber>
    </recommendedName>
</protein>
<evidence type="ECO:0000256" key="6">
    <source>
        <dbReference type="ARBA" id="ARBA00022801"/>
    </source>
</evidence>
<dbReference type="Gene3D" id="1.10.40.50">
    <property type="entry name" value="Probable gtpase engc, domain 3"/>
    <property type="match status" value="1"/>
</dbReference>
<evidence type="ECO:0000256" key="2">
    <source>
        <dbReference type="ARBA" id="ARBA00022517"/>
    </source>
</evidence>
<dbReference type="GO" id="GO:0046872">
    <property type="term" value="F:metal ion binding"/>
    <property type="evidence" value="ECO:0007669"/>
    <property type="project" value="UniProtKB-KW"/>
</dbReference>
<dbReference type="AlphaFoldDB" id="A0A3A1QNT4"/>
<dbReference type="NCBIfam" id="TIGR00157">
    <property type="entry name" value="ribosome small subunit-dependent GTPase A"/>
    <property type="match status" value="1"/>
</dbReference>
<gene>
    <name evidence="10 13" type="primary">rsgA</name>
    <name evidence="13" type="ORF">D3H55_21675</name>
</gene>
<dbReference type="CDD" id="cd01854">
    <property type="entry name" value="YjeQ_EngC"/>
    <property type="match status" value="1"/>
</dbReference>
<comment type="function">
    <text evidence="10">One of several proteins that assist in the late maturation steps of the functional core of the 30S ribosomal subunit. Helps release RbfA from mature subunits. May play a role in the assembly of ribosomal proteins into the subunit. Circularly permuted GTPase that catalyzes slow GTP hydrolysis, GTPase activity is stimulated by the 30S ribosomal subunit.</text>
</comment>
<evidence type="ECO:0000256" key="7">
    <source>
        <dbReference type="ARBA" id="ARBA00022833"/>
    </source>
</evidence>
<dbReference type="PANTHER" id="PTHR32120:SF10">
    <property type="entry name" value="SMALL RIBOSOMAL SUBUNIT BIOGENESIS GTPASE RSGA"/>
    <property type="match status" value="1"/>
</dbReference>
<dbReference type="Gene3D" id="2.40.50.140">
    <property type="entry name" value="Nucleic acid-binding proteins"/>
    <property type="match status" value="1"/>
</dbReference>
<name>A0A3A1QNT4_9BACI</name>
<keyword evidence="1 10" id="KW-0963">Cytoplasm</keyword>
<evidence type="ECO:0000313" key="14">
    <source>
        <dbReference type="Proteomes" id="UP000265801"/>
    </source>
</evidence>
<feature type="binding site" evidence="10">
    <location>
        <position position="312"/>
    </location>
    <ligand>
        <name>Zn(2+)</name>
        <dbReference type="ChEBI" id="CHEBI:29105"/>
    </ligand>
</feature>
<keyword evidence="3 10" id="KW-0479">Metal-binding</keyword>
<evidence type="ECO:0000256" key="3">
    <source>
        <dbReference type="ARBA" id="ARBA00022723"/>
    </source>
</evidence>
<keyword evidence="6 10" id="KW-0378">Hydrolase</keyword>
<dbReference type="Gene3D" id="3.40.50.300">
    <property type="entry name" value="P-loop containing nucleotide triphosphate hydrolases"/>
    <property type="match status" value="1"/>
</dbReference>
<keyword evidence="8 10" id="KW-0694">RNA-binding</keyword>
<feature type="binding site" evidence="10">
    <location>
        <position position="319"/>
    </location>
    <ligand>
        <name>Zn(2+)</name>
        <dbReference type="ChEBI" id="CHEBI:29105"/>
    </ligand>
</feature>
<dbReference type="InterPro" id="IPR027417">
    <property type="entry name" value="P-loop_NTPase"/>
</dbReference>
<dbReference type="InterPro" id="IPR010914">
    <property type="entry name" value="RsgA_GTPase_dom"/>
</dbReference>
<dbReference type="GO" id="GO:0042274">
    <property type="term" value="P:ribosomal small subunit biogenesis"/>
    <property type="evidence" value="ECO:0007669"/>
    <property type="project" value="UniProtKB-UniRule"/>
</dbReference>
<proteinExistence type="inferred from homology"/>
<dbReference type="PANTHER" id="PTHR32120">
    <property type="entry name" value="SMALL RIBOSOMAL SUBUNIT BIOGENESIS GTPASE RSGA"/>
    <property type="match status" value="1"/>
</dbReference>
<dbReference type="PROSITE" id="PS51721">
    <property type="entry name" value="G_CP"/>
    <property type="match status" value="1"/>
</dbReference>
<keyword evidence="2 10" id="KW-0690">Ribosome biogenesis</keyword>
<dbReference type="Pfam" id="PF03193">
    <property type="entry name" value="RsgA_GTPase"/>
    <property type="match status" value="1"/>
</dbReference>
<dbReference type="InterPro" id="IPR004881">
    <property type="entry name" value="Ribosome_biogen_GTPase_RsgA"/>
</dbReference>
<comment type="subunit">
    <text evidence="10">Monomer. Associates with 30S ribosomal subunit, binds 16S rRNA.</text>
</comment>
<dbReference type="GO" id="GO:0019843">
    <property type="term" value="F:rRNA binding"/>
    <property type="evidence" value="ECO:0007669"/>
    <property type="project" value="UniProtKB-KW"/>
</dbReference>
<dbReference type="GO" id="GO:0005525">
    <property type="term" value="F:GTP binding"/>
    <property type="evidence" value="ECO:0007669"/>
    <property type="project" value="UniProtKB-UniRule"/>
</dbReference>
<evidence type="ECO:0000256" key="1">
    <source>
        <dbReference type="ARBA" id="ARBA00022490"/>
    </source>
</evidence>
<dbReference type="PROSITE" id="PS50936">
    <property type="entry name" value="ENGC_GTPASE"/>
    <property type="match status" value="1"/>
</dbReference>
<dbReference type="HAMAP" id="MF_01820">
    <property type="entry name" value="GTPase_RsgA"/>
    <property type="match status" value="1"/>
</dbReference>
<dbReference type="GO" id="GO:0003924">
    <property type="term" value="F:GTPase activity"/>
    <property type="evidence" value="ECO:0007669"/>
    <property type="project" value="UniProtKB-UniRule"/>
</dbReference>
<dbReference type="SUPFAM" id="SSF50249">
    <property type="entry name" value="Nucleic acid-binding proteins"/>
    <property type="match status" value="1"/>
</dbReference>
<evidence type="ECO:0000256" key="9">
    <source>
        <dbReference type="ARBA" id="ARBA00023134"/>
    </source>
</evidence>
<keyword evidence="9 10" id="KW-0342">GTP-binding</keyword>
<keyword evidence="14" id="KW-1185">Reference proteome</keyword>
<feature type="domain" description="EngC GTPase" evidence="11">
    <location>
        <begin position="140"/>
        <end position="287"/>
    </location>
</feature>
<feature type="binding site" evidence="10">
    <location>
        <position position="325"/>
    </location>
    <ligand>
        <name>Zn(2+)</name>
        <dbReference type="ChEBI" id="CHEBI:29105"/>
    </ligand>
</feature>
<accession>A0A3A1QNT4</accession>
<feature type="binding site" evidence="10">
    <location>
        <position position="317"/>
    </location>
    <ligand>
        <name>Zn(2+)</name>
        <dbReference type="ChEBI" id="CHEBI:29105"/>
    </ligand>
</feature>
<evidence type="ECO:0000256" key="5">
    <source>
        <dbReference type="ARBA" id="ARBA00022741"/>
    </source>
</evidence>